<keyword evidence="3 11" id="KW-0812">Transmembrane</keyword>
<evidence type="ECO:0000256" key="6">
    <source>
        <dbReference type="ARBA" id="ARBA00023136"/>
    </source>
</evidence>
<keyword evidence="6 11" id="KW-0472">Membrane</keyword>
<feature type="chain" id="PRO_5034076496" evidence="12">
    <location>
        <begin position="24"/>
        <end position="303"/>
    </location>
</feature>
<keyword evidence="8" id="KW-0675">Receptor</keyword>
<evidence type="ECO:0000256" key="7">
    <source>
        <dbReference type="ARBA" id="ARBA00023157"/>
    </source>
</evidence>
<reference evidence="14" key="1">
    <citation type="submission" date="2021-06" db="EMBL/GenBank/DDBJ databases">
        <authorList>
            <consortium name="Wellcome Sanger Institute Data Sharing"/>
        </authorList>
    </citation>
    <scope>NUCLEOTIDE SEQUENCE [LARGE SCALE GENOMIC DNA]</scope>
</reference>
<dbReference type="PANTHER" id="PTHR25466:SF9">
    <property type="entry name" value="FIBRONECTIN TYPE-III DOMAIN-CONTAINING PROTEIN"/>
    <property type="match status" value="1"/>
</dbReference>
<evidence type="ECO:0000256" key="12">
    <source>
        <dbReference type="SAM" id="SignalP"/>
    </source>
</evidence>
<dbReference type="PROSITE" id="PS50835">
    <property type="entry name" value="IG_LIKE"/>
    <property type="match status" value="2"/>
</dbReference>
<dbReference type="InterPro" id="IPR051713">
    <property type="entry name" value="T-cell_Activation_Regulation"/>
</dbReference>
<dbReference type="InterPro" id="IPR007110">
    <property type="entry name" value="Ig-like_dom"/>
</dbReference>
<evidence type="ECO:0000313" key="15">
    <source>
        <dbReference type="Proteomes" id="UP000694620"/>
    </source>
</evidence>
<dbReference type="Ensembl" id="ENSECRT00000022484.1">
    <property type="protein sequence ID" value="ENSECRP00000022011.1"/>
    <property type="gene ID" value="ENSECRG00000014882.1"/>
</dbReference>
<reference evidence="14" key="2">
    <citation type="submission" date="2025-08" db="UniProtKB">
        <authorList>
            <consortium name="Ensembl"/>
        </authorList>
    </citation>
    <scope>IDENTIFICATION</scope>
</reference>
<dbReference type="Pfam" id="PF08205">
    <property type="entry name" value="C2-set_2"/>
    <property type="match status" value="1"/>
</dbReference>
<dbReference type="InterPro" id="IPR013106">
    <property type="entry name" value="Ig_V-set"/>
</dbReference>
<organism evidence="14 15">
    <name type="scientific">Erpetoichthys calabaricus</name>
    <name type="common">Rope fish</name>
    <name type="synonym">Calamoichthys calabaricus</name>
    <dbReference type="NCBI Taxonomy" id="27687"/>
    <lineage>
        <taxon>Eukaryota</taxon>
        <taxon>Metazoa</taxon>
        <taxon>Chordata</taxon>
        <taxon>Craniata</taxon>
        <taxon>Vertebrata</taxon>
        <taxon>Euteleostomi</taxon>
        <taxon>Actinopterygii</taxon>
        <taxon>Polypteriformes</taxon>
        <taxon>Polypteridae</taxon>
        <taxon>Erpetoichthys</taxon>
    </lineage>
</organism>
<keyword evidence="5 11" id="KW-1133">Transmembrane helix</keyword>
<keyword evidence="9" id="KW-0325">Glycoprotein</keyword>
<evidence type="ECO:0000313" key="14">
    <source>
        <dbReference type="Ensembl" id="ENSECRP00000022011.1"/>
    </source>
</evidence>
<evidence type="ECO:0000256" key="8">
    <source>
        <dbReference type="ARBA" id="ARBA00023170"/>
    </source>
</evidence>
<sequence>MATCIKFTFILMTVVTLAGRSSGFAVLECASEVDGTFGKDTVLNCTIRFNGNIEVSKVIWKKKGFTDSTDVLLLQYDIENAPNSGESRVQFATSFWKERGDLSLRLSNTHIFDEGTYTCIVACNAGIEKKEIRLRVTAPYTDIKVVSQPEKDIKDDTRVRLTCRASLGYPEAIIEWKDSFEGSWTKSAETNSERSEDGRFSIVSILELRASYDSPTYSCILKDPSGKVLTEEYTLPFEPLKSTDHQNKNIMTAIFIVIAALVIGIIVLFLMRMRRRWRWSRHSVKEYNPEEQKFPTMMEKEQI</sequence>
<dbReference type="GO" id="GO:0007166">
    <property type="term" value="P:cell surface receptor signaling pathway"/>
    <property type="evidence" value="ECO:0007669"/>
    <property type="project" value="TreeGrafter"/>
</dbReference>
<evidence type="ECO:0000256" key="3">
    <source>
        <dbReference type="ARBA" id="ARBA00022692"/>
    </source>
</evidence>
<accession>A0A8C4STP6</accession>
<dbReference type="GO" id="GO:0031295">
    <property type="term" value="P:T cell costimulation"/>
    <property type="evidence" value="ECO:0007669"/>
    <property type="project" value="TreeGrafter"/>
</dbReference>
<evidence type="ECO:0000256" key="5">
    <source>
        <dbReference type="ARBA" id="ARBA00022989"/>
    </source>
</evidence>
<dbReference type="InterPro" id="IPR003599">
    <property type="entry name" value="Ig_sub"/>
</dbReference>
<evidence type="ECO:0000256" key="1">
    <source>
        <dbReference type="ARBA" id="ARBA00004251"/>
    </source>
</evidence>
<dbReference type="OrthoDB" id="9942764at2759"/>
<dbReference type="SUPFAM" id="SSF48726">
    <property type="entry name" value="Immunoglobulin"/>
    <property type="match status" value="2"/>
</dbReference>
<evidence type="ECO:0000259" key="13">
    <source>
        <dbReference type="PROSITE" id="PS50835"/>
    </source>
</evidence>
<gene>
    <name evidence="14" type="primary">LOC114664522</name>
</gene>
<evidence type="ECO:0000256" key="4">
    <source>
        <dbReference type="ARBA" id="ARBA00022729"/>
    </source>
</evidence>
<dbReference type="InterPro" id="IPR036179">
    <property type="entry name" value="Ig-like_dom_sf"/>
</dbReference>
<name>A0A8C4STP6_ERPCA</name>
<feature type="transmembrane region" description="Helical" evidence="11">
    <location>
        <begin position="250"/>
        <end position="271"/>
    </location>
</feature>
<reference evidence="14" key="3">
    <citation type="submission" date="2025-09" db="UniProtKB">
        <authorList>
            <consortium name="Ensembl"/>
        </authorList>
    </citation>
    <scope>IDENTIFICATION</scope>
</reference>
<dbReference type="Gene3D" id="2.60.40.10">
    <property type="entry name" value="Immunoglobulins"/>
    <property type="match status" value="2"/>
</dbReference>
<dbReference type="Pfam" id="PF07686">
    <property type="entry name" value="V-set"/>
    <property type="match status" value="1"/>
</dbReference>
<dbReference type="RefSeq" id="XP_028674500.1">
    <property type="nucleotide sequence ID" value="XM_028818667.2"/>
</dbReference>
<dbReference type="InterPro" id="IPR013162">
    <property type="entry name" value="CD80_C2-set"/>
</dbReference>
<dbReference type="GeneID" id="114664522"/>
<dbReference type="GeneTree" id="ENSGT00940000154641"/>
<dbReference type="GO" id="GO:0042130">
    <property type="term" value="P:negative regulation of T cell proliferation"/>
    <property type="evidence" value="ECO:0007669"/>
    <property type="project" value="TreeGrafter"/>
</dbReference>
<dbReference type="PANTHER" id="PTHR25466">
    <property type="entry name" value="T-LYMPHOCYTE ACTIVATION ANTIGEN"/>
    <property type="match status" value="1"/>
</dbReference>
<evidence type="ECO:0000256" key="10">
    <source>
        <dbReference type="ARBA" id="ARBA00023319"/>
    </source>
</evidence>
<dbReference type="GO" id="GO:0071222">
    <property type="term" value="P:cellular response to lipopolysaccharide"/>
    <property type="evidence" value="ECO:0007669"/>
    <property type="project" value="TreeGrafter"/>
</dbReference>
<dbReference type="GO" id="GO:0042102">
    <property type="term" value="P:positive regulation of T cell proliferation"/>
    <property type="evidence" value="ECO:0007669"/>
    <property type="project" value="TreeGrafter"/>
</dbReference>
<comment type="subcellular location">
    <subcellularLocation>
        <location evidence="1">Cell membrane</location>
        <topology evidence="1">Single-pass type I membrane protein</topology>
    </subcellularLocation>
</comment>
<feature type="domain" description="Ig-like" evidence="13">
    <location>
        <begin position="139"/>
        <end position="236"/>
    </location>
</feature>
<keyword evidence="2" id="KW-1003">Cell membrane</keyword>
<protein>
    <submittedName>
        <fullName evidence="14">CD276 antigen-like</fullName>
    </submittedName>
</protein>
<keyword evidence="7" id="KW-1015">Disulfide bond</keyword>
<dbReference type="Proteomes" id="UP000694620">
    <property type="component" value="Chromosome 14"/>
</dbReference>
<dbReference type="GO" id="GO:0009897">
    <property type="term" value="C:external side of plasma membrane"/>
    <property type="evidence" value="ECO:0007669"/>
    <property type="project" value="TreeGrafter"/>
</dbReference>
<dbReference type="GO" id="GO:0006955">
    <property type="term" value="P:immune response"/>
    <property type="evidence" value="ECO:0007669"/>
    <property type="project" value="TreeGrafter"/>
</dbReference>
<evidence type="ECO:0000256" key="9">
    <source>
        <dbReference type="ARBA" id="ARBA00023180"/>
    </source>
</evidence>
<keyword evidence="15" id="KW-1185">Reference proteome</keyword>
<keyword evidence="10" id="KW-0393">Immunoglobulin domain</keyword>
<evidence type="ECO:0000256" key="2">
    <source>
        <dbReference type="ARBA" id="ARBA00022475"/>
    </source>
</evidence>
<dbReference type="SMART" id="SM00409">
    <property type="entry name" value="IG"/>
    <property type="match status" value="2"/>
</dbReference>
<keyword evidence="4 12" id="KW-0732">Signal</keyword>
<feature type="domain" description="Ig-like" evidence="13">
    <location>
        <begin position="38"/>
        <end position="135"/>
    </location>
</feature>
<evidence type="ECO:0000256" key="11">
    <source>
        <dbReference type="SAM" id="Phobius"/>
    </source>
</evidence>
<proteinExistence type="predicted"/>
<dbReference type="AlphaFoldDB" id="A0A8C4STP6"/>
<dbReference type="InterPro" id="IPR013783">
    <property type="entry name" value="Ig-like_fold"/>
</dbReference>
<feature type="signal peptide" evidence="12">
    <location>
        <begin position="1"/>
        <end position="23"/>
    </location>
</feature>